<dbReference type="AlphaFoldDB" id="A0A4R7Z876"/>
<name>A0A4R7Z876_9FIRM</name>
<evidence type="ECO:0000313" key="1">
    <source>
        <dbReference type="EMBL" id="TDW08038.1"/>
    </source>
</evidence>
<reference evidence="1 2" key="1">
    <citation type="submission" date="2019-03" db="EMBL/GenBank/DDBJ databases">
        <title>Genomic Encyclopedia of Type Strains, Phase IV (KMG-IV): sequencing the most valuable type-strain genomes for metagenomic binning, comparative biology and taxonomic classification.</title>
        <authorList>
            <person name="Goeker M."/>
        </authorList>
    </citation>
    <scope>NUCLEOTIDE SEQUENCE [LARGE SCALE GENOMIC DNA]</scope>
    <source>
        <strain evidence="1 2">DSM 28867</strain>
    </source>
</reference>
<dbReference type="Proteomes" id="UP000294743">
    <property type="component" value="Unassembled WGS sequence"/>
</dbReference>
<proteinExistence type="predicted"/>
<comment type="caution">
    <text evidence="1">The sequence shown here is derived from an EMBL/GenBank/DDBJ whole genome shotgun (WGS) entry which is preliminary data.</text>
</comment>
<dbReference type="EMBL" id="SODD01000080">
    <property type="protein sequence ID" value="TDW08038.1"/>
    <property type="molecule type" value="Genomic_DNA"/>
</dbReference>
<keyword evidence="2" id="KW-1185">Reference proteome</keyword>
<evidence type="ECO:0000313" key="2">
    <source>
        <dbReference type="Proteomes" id="UP000294743"/>
    </source>
</evidence>
<sequence length="89" mass="10944">MNEHLQQLQLHPKHKTILANEIKKSIDFYRDNSICKDELSHIIKHYADHYGYLLFQQDYEVNTRIKYILGNRRLKIMFEVLEPQQLYFY</sequence>
<protein>
    <submittedName>
        <fullName evidence="1">Uncharacterized protein (TIGR04540 family)</fullName>
    </submittedName>
</protein>
<dbReference type="RefSeq" id="WP_134171429.1">
    <property type="nucleotide sequence ID" value="NZ_SODD01000080.1"/>
</dbReference>
<accession>A0A4R7Z876</accession>
<gene>
    <name evidence="1" type="ORF">EDD63_1801</name>
</gene>
<organism evidence="1 2">
    <name type="scientific">Breznakia blatticola</name>
    <dbReference type="NCBI Taxonomy" id="1754012"/>
    <lineage>
        <taxon>Bacteria</taxon>
        <taxon>Bacillati</taxon>
        <taxon>Bacillota</taxon>
        <taxon>Erysipelotrichia</taxon>
        <taxon>Erysipelotrichales</taxon>
        <taxon>Erysipelotrichaceae</taxon>
        <taxon>Breznakia</taxon>
    </lineage>
</organism>